<dbReference type="AlphaFoldDB" id="A0A251UC92"/>
<name>A0A251UC92_HELAN</name>
<proteinExistence type="predicted"/>
<dbReference type="Proteomes" id="UP000215914">
    <property type="component" value="Chromosome 7"/>
</dbReference>
<dbReference type="EMBL" id="CM007896">
    <property type="protein sequence ID" value="OTG20486.1"/>
    <property type="molecule type" value="Genomic_DNA"/>
</dbReference>
<organism evidence="1 2">
    <name type="scientific">Helianthus annuus</name>
    <name type="common">Common sunflower</name>
    <dbReference type="NCBI Taxonomy" id="4232"/>
    <lineage>
        <taxon>Eukaryota</taxon>
        <taxon>Viridiplantae</taxon>
        <taxon>Streptophyta</taxon>
        <taxon>Embryophyta</taxon>
        <taxon>Tracheophyta</taxon>
        <taxon>Spermatophyta</taxon>
        <taxon>Magnoliopsida</taxon>
        <taxon>eudicotyledons</taxon>
        <taxon>Gunneridae</taxon>
        <taxon>Pentapetalae</taxon>
        <taxon>asterids</taxon>
        <taxon>campanulids</taxon>
        <taxon>Asterales</taxon>
        <taxon>Asteraceae</taxon>
        <taxon>Asteroideae</taxon>
        <taxon>Heliantheae alliance</taxon>
        <taxon>Heliantheae</taxon>
        <taxon>Helianthus</taxon>
    </lineage>
</organism>
<gene>
    <name evidence="1" type="ORF">HannXRQ_Chr07g0193661</name>
</gene>
<protein>
    <submittedName>
        <fullName evidence="1">Uncharacterized protein</fullName>
    </submittedName>
</protein>
<evidence type="ECO:0000313" key="2">
    <source>
        <dbReference type="Proteomes" id="UP000215914"/>
    </source>
</evidence>
<reference evidence="1" key="1">
    <citation type="submission" date="2017-02" db="EMBL/GenBank/DDBJ databases">
        <title>Sunflower complete genome.</title>
        <authorList>
            <person name="Langlade N."/>
            <person name="Munos S."/>
        </authorList>
    </citation>
    <scope>NUCLEOTIDE SEQUENCE [LARGE SCALE GENOMIC DNA]</scope>
    <source>
        <tissue evidence="1">Leaves</tissue>
    </source>
</reference>
<accession>A0A251UC92</accession>
<evidence type="ECO:0000313" key="1">
    <source>
        <dbReference type="EMBL" id="OTG20486.1"/>
    </source>
</evidence>
<dbReference type="InParanoid" id="A0A251UC92"/>
<sequence length="123" mass="14081">MICCYIHSRFCKRMKTMNQIHLKVCFVNYELVSRQTACGGGSLAGNLVGIDSIRYYISNYNDPAHFDYIAAKLAECITDENEKLWLPPIRQDECEATIHTFQHKETSGEVCQLKSEVATVVKW</sequence>
<keyword evidence="2" id="KW-1185">Reference proteome</keyword>